<reference evidence="4 5" key="1">
    <citation type="submission" date="2024-09" db="EMBL/GenBank/DDBJ databases">
        <authorList>
            <person name="Sun Q."/>
            <person name="Mori K."/>
        </authorList>
    </citation>
    <scope>NUCLEOTIDE SEQUENCE [LARGE SCALE GENOMIC DNA]</scope>
    <source>
        <strain evidence="4 5">TBRC 3947</strain>
    </source>
</reference>
<dbReference type="PANTHER" id="PTHR38465">
    <property type="entry name" value="HTH-TYPE TRANSCRIPTIONAL REGULATOR MJ1563-RELATED"/>
    <property type="match status" value="1"/>
</dbReference>
<gene>
    <name evidence="4" type="ORF">ACFFIA_06855</name>
</gene>
<dbReference type="InterPro" id="IPR052362">
    <property type="entry name" value="HTH-GbsR_regulator"/>
</dbReference>
<dbReference type="InterPro" id="IPR036390">
    <property type="entry name" value="WH_DNA-bd_sf"/>
</dbReference>
<evidence type="ECO:0000256" key="2">
    <source>
        <dbReference type="ARBA" id="ARBA00023125"/>
    </source>
</evidence>
<dbReference type="PANTHER" id="PTHR38465:SF2">
    <property type="entry name" value="HTH-TYPE TRANSCRIPTIONAL REGULATOR MMPR5"/>
    <property type="match status" value="1"/>
</dbReference>
<evidence type="ECO:0000313" key="5">
    <source>
        <dbReference type="Proteomes" id="UP001589867"/>
    </source>
</evidence>
<dbReference type="Gene3D" id="1.10.10.10">
    <property type="entry name" value="Winged helix-like DNA-binding domain superfamily/Winged helix DNA-binding domain"/>
    <property type="match status" value="1"/>
</dbReference>
<dbReference type="EMBL" id="JBHLUH010000009">
    <property type="protein sequence ID" value="MFC0527374.1"/>
    <property type="molecule type" value="Genomic_DNA"/>
</dbReference>
<proteinExistence type="predicted"/>
<keyword evidence="1" id="KW-0805">Transcription regulation</keyword>
<name>A0ABV6LYG5_9ACTN</name>
<keyword evidence="3" id="KW-0804">Transcription</keyword>
<keyword evidence="5" id="KW-1185">Reference proteome</keyword>
<evidence type="ECO:0000313" key="4">
    <source>
        <dbReference type="EMBL" id="MFC0527374.1"/>
    </source>
</evidence>
<dbReference type="SUPFAM" id="SSF46785">
    <property type="entry name" value="Winged helix' DNA-binding domain"/>
    <property type="match status" value="1"/>
</dbReference>
<dbReference type="Proteomes" id="UP001589867">
    <property type="component" value="Unassembled WGS sequence"/>
</dbReference>
<comment type="caution">
    <text evidence="4">The sequence shown here is derived from an EMBL/GenBank/DDBJ whole genome shotgun (WGS) entry which is preliminary data.</text>
</comment>
<organism evidence="4 5">
    <name type="scientific">Phytohabitans kaempferiae</name>
    <dbReference type="NCBI Taxonomy" id="1620943"/>
    <lineage>
        <taxon>Bacteria</taxon>
        <taxon>Bacillati</taxon>
        <taxon>Actinomycetota</taxon>
        <taxon>Actinomycetes</taxon>
        <taxon>Micromonosporales</taxon>
        <taxon>Micromonosporaceae</taxon>
    </lineage>
</organism>
<protein>
    <submittedName>
        <fullName evidence="4">GbsR/MarR family transcriptional regulator</fullName>
    </submittedName>
</protein>
<keyword evidence="2" id="KW-0238">DNA-binding</keyword>
<dbReference type="RefSeq" id="WP_377247163.1">
    <property type="nucleotide sequence ID" value="NZ_JBHLUH010000009.1"/>
</dbReference>
<sequence length="147" mass="16699">MEEYGVRVGAVMNWPPLAGRMMATLMLNDGPMTADQLREELGASAGGISECSRILMESGVVERIKTAGTRKRSYAYRPDAWVACLQHQIAMSVQLRDLATSACKTLRRKPKHIRRRFEDMRHYQDFMTRSLTNLEDSFKEAAGFQEP</sequence>
<evidence type="ECO:0000256" key="3">
    <source>
        <dbReference type="ARBA" id="ARBA00023163"/>
    </source>
</evidence>
<dbReference type="InterPro" id="IPR036388">
    <property type="entry name" value="WH-like_DNA-bd_sf"/>
</dbReference>
<evidence type="ECO:0000256" key="1">
    <source>
        <dbReference type="ARBA" id="ARBA00023015"/>
    </source>
</evidence>
<accession>A0ABV6LYG5</accession>